<dbReference type="AlphaFoldDB" id="E3FKI8"/>
<dbReference type="EMBL" id="CP002271">
    <property type="protein sequence ID" value="ADO67961.1"/>
    <property type="molecule type" value="Genomic_DNA"/>
</dbReference>
<name>E3FKI8_STIAD</name>
<organism evidence="2 3">
    <name type="scientific">Stigmatella aurantiaca (strain DW4/3-1)</name>
    <dbReference type="NCBI Taxonomy" id="378806"/>
    <lineage>
        <taxon>Bacteria</taxon>
        <taxon>Pseudomonadati</taxon>
        <taxon>Myxococcota</taxon>
        <taxon>Myxococcia</taxon>
        <taxon>Myxococcales</taxon>
        <taxon>Cystobacterineae</taxon>
        <taxon>Archangiaceae</taxon>
        <taxon>Stigmatella</taxon>
    </lineage>
</organism>
<evidence type="ECO:0000256" key="1">
    <source>
        <dbReference type="SAM" id="MobiDB-lite"/>
    </source>
</evidence>
<keyword evidence="3" id="KW-1185">Reference proteome</keyword>
<evidence type="ECO:0000313" key="2">
    <source>
        <dbReference type="EMBL" id="ADO67961.1"/>
    </source>
</evidence>
<dbReference type="HOGENOM" id="CLU_2439348_0_0_7"/>
<sequence length="90" mass="9895">MPTAPSDARGTSSMFDLTRRASGSSVSTAPRSISAIKPASITILSKRTPRKDFAWRWKTDDWPTARAALLLVPVTAMCRVLDSRDSMTLR</sequence>
<feature type="region of interest" description="Disordered" evidence="1">
    <location>
        <begin position="1"/>
        <end position="30"/>
    </location>
</feature>
<dbReference type="KEGG" id="sur:STAUR_0152"/>
<feature type="compositionally biased region" description="Polar residues" evidence="1">
    <location>
        <begin position="9"/>
        <end position="30"/>
    </location>
</feature>
<gene>
    <name evidence="2" type="ordered locus">STAUR_0152</name>
</gene>
<accession>E3FKI8</accession>
<evidence type="ECO:0000313" key="3">
    <source>
        <dbReference type="Proteomes" id="UP000001351"/>
    </source>
</evidence>
<proteinExistence type="predicted"/>
<reference evidence="2 3" key="1">
    <citation type="journal article" date="2011" name="Mol. Biol. Evol.">
        <title>Comparative genomic analysis of fruiting body formation in Myxococcales.</title>
        <authorList>
            <person name="Huntley S."/>
            <person name="Hamann N."/>
            <person name="Wegener-Feldbrugge S."/>
            <person name="Treuner-Lange A."/>
            <person name="Kube M."/>
            <person name="Reinhardt R."/>
            <person name="Klages S."/>
            <person name="Muller R."/>
            <person name="Ronning C.M."/>
            <person name="Nierman W.C."/>
            <person name="Sogaard-Andersen L."/>
        </authorList>
    </citation>
    <scope>NUCLEOTIDE SEQUENCE [LARGE SCALE GENOMIC DNA]</scope>
    <source>
        <strain evidence="2 3">DW4/3-1</strain>
    </source>
</reference>
<dbReference type="Proteomes" id="UP000001351">
    <property type="component" value="Chromosome"/>
</dbReference>
<protein>
    <submittedName>
        <fullName evidence="2">Uncharacterized protein</fullName>
    </submittedName>
</protein>